<dbReference type="Proteomes" id="UP000824533">
    <property type="component" value="Linkage Group LG01"/>
</dbReference>
<evidence type="ECO:0000313" key="2">
    <source>
        <dbReference type="Proteomes" id="UP000824533"/>
    </source>
</evidence>
<name>A0ACC1DKP9_9NEOP</name>
<keyword evidence="2" id="KW-1185">Reference proteome</keyword>
<evidence type="ECO:0000313" key="1">
    <source>
        <dbReference type="EMBL" id="KAJ0184419.1"/>
    </source>
</evidence>
<sequence length="929" mass="104659">MAALAQDSSLECSRFPRIVFARNSTLRNVSVARCALREPLACFLRRLHVADAERLLLRELRAPLAARLLDGLSATTALLLYDRGSSSVQKSIPFAKIASLPHLKELRINRAQVTLAPDLLQGASALKFLELSSDAIAALPPRSFAGLPSLESLSLWKNRIADVDNDTFAGLEKVRLLSLNQNRLRELRGAALSPLRGLEELSVEKNPLARLRDGFLEGLDLLVNVTISSSESMVLDPRAFADLKSLSNLVLEECQLQELPSTVFQGSKAIRTLMLKDNRLERLHPEVFRDQTEMVKLDLSKNRLANISGDLFLTLKKLEELDLSYNRLEFFPDALFSALSRLRVLAAAHNALRRVAATAFQGAPLRTLLLAHNRLSFAPPDDAPEYYGLVSCPFNGLIALETLDLSHNLVDDVCEYWRLVMTRLRSLNLSHNRISGLLSPDFSFTGVHVTVDLSYNNISTIIPDPESFAPQNNLAKFILDHNPLTCDCQIYSFAKLATSSEYSQYFSLESARCNAPAQLEGTALTQVSLDEFVCQVKCPSVCNCTEVPNRGVVEAVCSEVGTEPSRLTDTVSLKFTREPKSLRNLPFKNVVEIDLNGLHSSEVDFENLPETVKVVNLSGNNLHYLPSDVLERNIILNLSNNNLNYLPSEVLNKNISFALGNNPLSCDCWNKEYVAKLHANIMDYPTLRCKDDMLLSQVDVQRICDTRKFTVIGISLTVLGVVFILTVVVIYRYSFELKVYISKYFPYLLPEEKYDASKKFDVFISYAHQDEDFVRDTLLPKLEGPPINVKTCIHSRDWIVGEMIPYNIAKSVEESRRTVIVLSENFLKSIWGLLEFRAAHVQATKEGKTRVVVILLEDVMNKEDLNKEIKAYLRTNTYIKWGEPWFWEKLAYALPKRGKVVDSREEKRLQSIVNELGKTELEMQQNNED</sequence>
<organism evidence="1 2">
    <name type="scientific">Dendrolimus kikuchii</name>
    <dbReference type="NCBI Taxonomy" id="765133"/>
    <lineage>
        <taxon>Eukaryota</taxon>
        <taxon>Metazoa</taxon>
        <taxon>Ecdysozoa</taxon>
        <taxon>Arthropoda</taxon>
        <taxon>Hexapoda</taxon>
        <taxon>Insecta</taxon>
        <taxon>Pterygota</taxon>
        <taxon>Neoptera</taxon>
        <taxon>Endopterygota</taxon>
        <taxon>Lepidoptera</taxon>
        <taxon>Glossata</taxon>
        <taxon>Ditrysia</taxon>
        <taxon>Bombycoidea</taxon>
        <taxon>Lasiocampidae</taxon>
        <taxon>Dendrolimus</taxon>
    </lineage>
</organism>
<reference evidence="1 2" key="1">
    <citation type="journal article" date="2021" name="Front. Genet.">
        <title>Chromosome-Level Genome Assembly Reveals Significant Gene Expansion in the Toll and IMD Signaling Pathways of Dendrolimus kikuchii.</title>
        <authorList>
            <person name="Zhou J."/>
            <person name="Wu P."/>
            <person name="Xiong Z."/>
            <person name="Liu N."/>
            <person name="Zhao N."/>
            <person name="Ji M."/>
            <person name="Qiu Y."/>
            <person name="Yang B."/>
        </authorList>
    </citation>
    <scope>NUCLEOTIDE SEQUENCE [LARGE SCALE GENOMIC DNA]</scope>
    <source>
        <strain evidence="1">Ann1</strain>
    </source>
</reference>
<dbReference type="EMBL" id="CM034387">
    <property type="protein sequence ID" value="KAJ0184419.1"/>
    <property type="molecule type" value="Genomic_DNA"/>
</dbReference>
<proteinExistence type="predicted"/>
<comment type="caution">
    <text evidence="1">The sequence shown here is derived from an EMBL/GenBank/DDBJ whole genome shotgun (WGS) entry which is preliminary data.</text>
</comment>
<gene>
    <name evidence="1" type="ORF">K1T71_000842</name>
</gene>
<accession>A0ACC1DKP9</accession>
<protein>
    <submittedName>
        <fullName evidence="1">Uncharacterized protein</fullName>
    </submittedName>
</protein>